<evidence type="ECO:0000256" key="2">
    <source>
        <dbReference type="ARBA" id="ARBA00022729"/>
    </source>
</evidence>
<dbReference type="InterPro" id="IPR018044">
    <property type="entry name" value="Peptidase_S11"/>
</dbReference>
<keyword evidence="4" id="KW-0133">Cell shape</keyword>
<dbReference type="Proteomes" id="UP000737171">
    <property type="component" value="Unassembled WGS sequence"/>
</dbReference>
<evidence type="ECO:0000256" key="1">
    <source>
        <dbReference type="ARBA" id="ARBA00007164"/>
    </source>
</evidence>
<dbReference type="Gene3D" id="3.40.710.10">
    <property type="entry name" value="DD-peptidase/beta-lactamase superfamily"/>
    <property type="match status" value="1"/>
</dbReference>
<dbReference type="RefSeq" id="WP_173122271.1">
    <property type="nucleotide sequence ID" value="NZ_JABRWJ010000002.1"/>
</dbReference>
<evidence type="ECO:0000313" key="10">
    <source>
        <dbReference type="EMBL" id="NRF67100.1"/>
    </source>
</evidence>
<comment type="similarity">
    <text evidence="1 7">Belongs to the peptidase S11 family.</text>
</comment>
<evidence type="ECO:0000256" key="3">
    <source>
        <dbReference type="ARBA" id="ARBA00022801"/>
    </source>
</evidence>
<feature type="signal peptide" evidence="8">
    <location>
        <begin position="1"/>
        <end position="20"/>
    </location>
</feature>
<evidence type="ECO:0000259" key="9">
    <source>
        <dbReference type="Pfam" id="PF00768"/>
    </source>
</evidence>
<dbReference type="InterPro" id="IPR012338">
    <property type="entry name" value="Beta-lactam/transpept-like"/>
</dbReference>
<organism evidence="10 11">
    <name type="scientific">Pseudaquabacterium terrae</name>
    <dbReference type="NCBI Taxonomy" id="2732868"/>
    <lineage>
        <taxon>Bacteria</taxon>
        <taxon>Pseudomonadati</taxon>
        <taxon>Pseudomonadota</taxon>
        <taxon>Betaproteobacteria</taxon>
        <taxon>Burkholderiales</taxon>
        <taxon>Sphaerotilaceae</taxon>
        <taxon>Pseudaquabacterium</taxon>
    </lineage>
</organism>
<evidence type="ECO:0000256" key="6">
    <source>
        <dbReference type="ARBA" id="ARBA00023316"/>
    </source>
</evidence>
<feature type="chain" id="PRO_5045382453" evidence="8">
    <location>
        <begin position="21"/>
        <end position="285"/>
    </location>
</feature>
<keyword evidence="5" id="KW-0573">Peptidoglycan synthesis</keyword>
<dbReference type="EMBL" id="JABRWJ010000002">
    <property type="protein sequence ID" value="NRF67100.1"/>
    <property type="molecule type" value="Genomic_DNA"/>
</dbReference>
<keyword evidence="11" id="KW-1185">Reference proteome</keyword>
<comment type="caution">
    <text evidence="10">The sequence shown here is derived from an EMBL/GenBank/DDBJ whole genome shotgun (WGS) entry which is preliminary data.</text>
</comment>
<keyword evidence="3 10" id="KW-0378">Hydrolase</keyword>
<dbReference type="PANTHER" id="PTHR21581:SF26">
    <property type="entry name" value="D-ALANYL-D-ALANINE ENDOPEPTIDASE"/>
    <property type="match status" value="1"/>
</dbReference>
<gene>
    <name evidence="10" type="ORF">HLB44_08915</name>
</gene>
<dbReference type="Pfam" id="PF00768">
    <property type="entry name" value="Peptidase_S11"/>
    <property type="match status" value="1"/>
</dbReference>
<name>A0ABX2EEP9_9BURK</name>
<feature type="domain" description="Peptidase S11 D-alanyl-D-alanine carboxypeptidase A N-terminal" evidence="9">
    <location>
        <begin position="18"/>
        <end position="244"/>
    </location>
</feature>
<keyword evidence="2 8" id="KW-0732">Signal</keyword>
<proteinExistence type="inferred from homology"/>
<keyword evidence="6" id="KW-0961">Cell wall biogenesis/degradation</keyword>
<dbReference type="PRINTS" id="PR00725">
    <property type="entry name" value="DADACBPTASE1"/>
</dbReference>
<dbReference type="SUPFAM" id="SSF56601">
    <property type="entry name" value="beta-lactamase/transpeptidase-like"/>
    <property type="match status" value="1"/>
</dbReference>
<reference evidence="10 11" key="1">
    <citation type="submission" date="2020-05" db="EMBL/GenBank/DDBJ databases">
        <title>Aquincola sp. isolate from soil.</title>
        <authorList>
            <person name="Han J."/>
            <person name="Kim D.-U."/>
        </authorList>
    </citation>
    <scope>NUCLEOTIDE SEQUENCE [LARGE SCALE GENOMIC DNA]</scope>
    <source>
        <strain evidence="10 11">S2</strain>
    </source>
</reference>
<evidence type="ECO:0000256" key="7">
    <source>
        <dbReference type="RuleBase" id="RU004016"/>
    </source>
</evidence>
<evidence type="ECO:0000256" key="5">
    <source>
        <dbReference type="ARBA" id="ARBA00022984"/>
    </source>
</evidence>
<accession>A0ABX2EEP9</accession>
<evidence type="ECO:0000313" key="11">
    <source>
        <dbReference type="Proteomes" id="UP000737171"/>
    </source>
</evidence>
<evidence type="ECO:0000256" key="4">
    <source>
        <dbReference type="ARBA" id="ARBA00022960"/>
    </source>
</evidence>
<dbReference type="PANTHER" id="PTHR21581">
    <property type="entry name" value="D-ALANYL-D-ALANINE CARBOXYPEPTIDASE"/>
    <property type="match status" value="1"/>
</dbReference>
<dbReference type="GO" id="GO:0016787">
    <property type="term" value="F:hydrolase activity"/>
    <property type="evidence" value="ECO:0007669"/>
    <property type="project" value="UniProtKB-KW"/>
</dbReference>
<evidence type="ECO:0000256" key="8">
    <source>
        <dbReference type="SAM" id="SignalP"/>
    </source>
</evidence>
<dbReference type="InterPro" id="IPR001967">
    <property type="entry name" value="Peptidase_S11_N"/>
</dbReference>
<protein>
    <submittedName>
        <fullName evidence="10">Serine hydrolase</fullName>
    </submittedName>
</protein>
<sequence>MFKRLVLSAAFVCCSTWAAAVPSLESPRALVLDASTGEVLLAKGEHDVASIASLTKLMTAMVVLDAGLNPYEVLDIEPADQDAIKGTKSGVPVGARFTRRTLLRLALLASDNRAAAALARTYPGGMPAFVRAVAAKAQALGLQETSMREPTGLSPKNQSSAADVARMLAAAAHYPEITDITSQRMAQFDVNGVSTQFHNTNRMVGSPGWKILLSKTGYTREAGLCLSMLLEEAGRKVLVVVMGAGDRADRASDVIAIKRWLSGRELLGPRAASKLALGATAPARQ</sequence>